<evidence type="ECO:0000256" key="1">
    <source>
        <dbReference type="SAM" id="MobiDB-lite"/>
    </source>
</evidence>
<name>A0A9P6FQI7_9FUNG</name>
<dbReference type="EMBL" id="JAABOA010003168">
    <property type="protein sequence ID" value="KAF9578961.1"/>
    <property type="molecule type" value="Genomic_DNA"/>
</dbReference>
<dbReference type="OrthoDB" id="310870at2759"/>
<feature type="region of interest" description="Disordered" evidence="1">
    <location>
        <begin position="77"/>
        <end position="121"/>
    </location>
</feature>
<organism evidence="2 3">
    <name type="scientific">Lunasporangiospora selenospora</name>
    <dbReference type="NCBI Taxonomy" id="979761"/>
    <lineage>
        <taxon>Eukaryota</taxon>
        <taxon>Fungi</taxon>
        <taxon>Fungi incertae sedis</taxon>
        <taxon>Mucoromycota</taxon>
        <taxon>Mortierellomycotina</taxon>
        <taxon>Mortierellomycetes</taxon>
        <taxon>Mortierellales</taxon>
        <taxon>Mortierellaceae</taxon>
        <taxon>Lunasporangiospora</taxon>
    </lineage>
</organism>
<feature type="non-terminal residue" evidence="2">
    <location>
        <position position="211"/>
    </location>
</feature>
<keyword evidence="3" id="KW-1185">Reference proteome</keyword>
<evidence type="ECO:0000313" key="2">
    <source>
        <dbReference type="EMBL" id="KAF9578961.1"/>
    </source>
</evidence>
<feature type="compositionally biased region" description="Low complexity" evidence="1">
    <location>
        <begin position="86"/>
        <end position="103"/>
    </location>
</feature>
<comment type="caution">
    <text evidence="2">The sequence shown here is derived from an EMBL/GenBank/DDBJ whole genome shotgun (WGS) entry which is preliminary data.</text>
</comment>
<sequence>LVNAAYSRGDNNWRQVWLENRLLTIVRAENPTYHIPGYRASRDIFPDRIFYTATPYQVKQYWRRIKIVDEEVTFDSDGKEEVLGLSPDTSASADSPPASSSSSIVKEGTSYDDPDPSGFKQGLTRAMSGIEQGHIRDRLENTQKTQTPQDQMEDMTRLNNGMTGLKVEVKDLKGEVMDIKRGLTGLHDEIADMKAILTALVNLQQSQVKTV</sequence>
<dbReference type="Proteomes" id="UP000780801">
    <property type="component" value="Unassembled WGS sequence"/>
</dbReference>
<protein>
    <submittedName>
        <fullName evidence="2">Uncharacterized protein</fullName>
    </submittedName>
</protein>
<accession>A0A9P6FQI7</accession>
<evidence type="ECO:0000313" key="3">
    <source>
        <dbReference type="Proteomes" id="UP000780801"/>
    </source>
</evidence>
<reference evidence="2" key="1">
    <citation type="journal article" date="2020" name="Fungal Divers.">
        <title>Resolving the Mortierellaceae phylogeny through synthesis of multi-gene phylogenetics and phylogenomics.</title>
        <authorList>
            <person name="Vandepol N."/>
            <person name="Liber J."/>
            <person name="Desiro A."/>
            <person name="Na H."/>
            <person name="Kennedy M."/>
            <person name="Barry K."/>
            <person name="Grigoriev I.V."/>
            <person name="Miller A.N."/>
            <person name="O'Donnell K."/>
            <person name="Stajich J.E."/>
            <person name="Bonito G."/>
        </authorList>
    </citation>
    <scope>NUCLEOTIDE SEQUENCE</scope>
    <source>
        <strain evidence="2">KOD1015</strain>
    </source>
</reference>
<dbReference type="AlphaFoldDB" id="A0A9P6FQI7"/>
<gene>
    <name evidence="2" type="ORF">BGW38_004984</name>
</gene>
<proteinExistence type="predicted"/>